<keyword evidence="1 4" id="KW-0028">Amino-acid biosynthesis</keyword>
<evidence type="ECO:0000256" key="1">
    <source>
        <dbReference type="ARBA" id="ARBA00022605"/>
    </source>
</evidence>
<feature type="site" description="Important for acyl-CoA specificity" evidence="4">
    <location>
        <position position="101"/>
    </location>
</feature>
<comment type="pathway">
    <text evidence="4">Amino-acid biosynthesis; L-methionine biosynthesis via de novo pathway; O-acetyl-L-homoserine from L-homoserine: step 1/1.</text>
</comment>
<dbReference type="GO" id="GO:0009086">
    <property type="term" value="P:methionine biosynthetic process"/>
    <property type="evidence" value="ECO:0007669"/>
    <property type="project" value="UniProtKB-UniRule"/>
</dbReference>
<feature type="binding site" evidence="4">
    <location>
        <position position="236"/>
    </location>
    <ligand>
        <name>substrate</name>
    </ligand>
</feature>
<feature type="active site" description="Acyl-thioester intermediate" evidence="4 5">
    <location>
        <position position="132"/>
    </location>
</feature>
<dbReference type="GO" id="GO:0008899">
    <property type="term" value="F:homoserine O-succinyltransferase activity"/>
    <property type="evidence" value="ECO:0007669"/>
    <property type="project" value="UniProtKB-UniRule"/>
</dbReference>
<dbReference type="EMBL" id="CP012275">
    <property type="protein sequence ID" value="AMV62622.1"/>
    <property type="molecule type" value="Genomic_DNA"/>
</dbReference>
<dbReference type="RefSeq" id="WP_046871050.1">
    <property type="nucleotide sequence ID" value="NZ_BAAAXI010000159.1"/>
</dbReference>
<dbReference type="EMBL" id="CP012288">
    <property type="protein sequence ID" value="AMV67498.1"/>
    <property type="molecule type" value="Genomic_DNA"/>
</dbReference>
<dbReference type="GO" id="GO:0004414">
    <property type="term" value="F:homoserine O-acetyltransferase activity"/>
    <property type="evidence" value="ECO:0007669"/>
    <property type="project" value="UniProtKB-EC"/>
</dbReference>
<comment type="subcellular location">
    <subcellularLocation>
        <location evidence="4">Cytoplasm</location>
    </subcellularLocation>
</comment>
<name>A0A0R2HKK6_9LACO</name>
<accession>A0A0R2HKK6</accession>
<evidence type="ECO:0000256" key="2">
    <source>
        <dbReference type="ARBA" id="ARBA00022679"/>
    </source>
</evidence>
<organism evidence="6 9">
    <name type="scientific">Pediococcus damnosus</name>
    <dbReference type="NCBI Taxonomy" id="51663"/>
    <lineage>
        <taxon>Bacteria</taxon>
        <taxon>Bacillati</taxon>
        <taxon>Bacillota</taxon>
        <taxon>Bacilli</taxon>
        <taxon>Lactobacillales</taxon>
        <taxon>Lactobacillaceae</taxon>
        <taxon>Pediococcus</taxon>
    </lineage>
</organism>
<dbReference type="InterPro" id="IPR029062">
    <property type="entry name" value="Class_I_gatase-like"/>
</dbReference>
<sequence>MTANAINGFLNFNQKWQNAAELNNPLSVLVLNLMPTKQATERQFLESFNHMKQDVRFTFAYPESHSFKGTSRTAMASSYLKFSDAAQKDYDALIITGAPVETLNFEQVDYWQEFKQIIGWSHEHVKQTLFECWACQAALKVEFNVKKRDLLEKTFGIYSATQINLKSPLVKGFGVENQLRMPQSRHTNIEQTHGVEVIASNDKIGPMILYAPQINQTYLTGHPEYEADTLKIEYERDLGKKQRIQIPTNYFDDQNRIRYTWKRSSHLIYQNWLNLIHRKN</sequence>
<dbReference type="EC" id="2.3.1.31" evidence="4"/>
<keyword evidence="8" id="KW-1185">Reference proteome</keyword>
<keyword evidence="2 4" id="KW-0808">Transferase</keyword>
<evidence type="ECO:0000313" key="9">
    <source>
        <dbReference type="Proteomes" id="UP000076405"/>
    </source>
</evidence>
<dbReference type="InterPro" id="IPR033752">
    <property type="entry name" value="MetA_family"/>
</dbReference>
<dbReference type="PIRSF" id="PIRSF000450">
    <property type="entry name" value="H_ser_succinyltr"/>
    <property type="match status" value="1"/>
</dbReference>
<evidence type="ECO:0000256" key="3">
    <source>
        <dbReference type="ARBA" id="ARBA00023315"/>
    </source>
</evidence>
<feature type="binding site" evidence="4">
    <location>
        <position position="184"/>
    </location>
    <ligand>
        <name>substrate</name>
    </ligand>
</feature>
<keyword evidence="3 4" id="KW-0012">Acyltransferase</keyword>
<comment type="function">
    <text evidence="4">Transfers an acetyl group from acetyl-CoA to L-homoserine, forming acetyl-L-homoserine.</text>
</comment>
<dbReference type="GO" id="GO:0005737">
    <property type="term" value="C:cytoplasm"/>
    <property type="evidence" value="ECO:0007669"/>
    <property type="project" value="UniProtKB-SubCell"/>
</dbReference>
<proteinExistence type="inferred from homology"/>
<feature type="active site" description="Proton acceptor" evidence="4">
    <location>
        <position position="222"/>
    </location>
</feature>
<dbReference type="GeneID" id="57276179"/>
<evidence type="ECO:0000313" key="6">
    <source>
        <dbReference type="EMBL" id="AMV62622.1"/>
    </source>
</evidence>
<dbReference type="HAMAP" id="MF_00295">
    <property type="entry name" value="MetA_acyltransf"/>
    <property type="match status" value="1"/>
</dbReference>
<evidence type="ECO:0000256" key="5">
    <source>
        <dbReference type="PIRSR" id="PIRSR000450-1"/>
    </source>
</evidence>
<dbReference type="KEGG" id="pdm:ADU72_1573"/>
<dbReference type="Proteomes" id="UP000076405">
    <property type="component" value="Chromosome"/>
</dbReference>
<keyword evidence="4" id="KW-0963">Cytoplasm</keyword>
<comment type="similarity">
    <text evidence="4">Belongs to the MetA family.</text>
</comment>
<dbReference type="AlphaFoldDB" id="A0A0R2HKK6"/>
<evidence type="ECO:0000256" key="4">
    <source>
        <dbReference type="HAMAP-Rule" id="MF_00295"/>
    </source>
</evidence>
<comment type="catalytic activity">
    <reaction evidence="4">
        <text>L-homoserine + acetyl-CoA = O-acetyl-L-homoserine + CoA</text>
        <dbReference type="Rhea" id="RHEA:13701"/>
        <dbReference type="ChEBI" id="CHEBI:57287"/>
        <dbReference type="ChEBI" id="CHEBI:57288"/>
        <dbReference type="ChEBI" id="CHEBI:57476"/>
        <dbReference type="ChEBI" id="CHEBI:57716"/>
        <dbReference type="EC" id="2.3.1.31"/>
    </reaction>
</comment>
<dbReference type="OrthoDB" id="9772423at2"/>
<dbReference type="PANTHER" id="PTHR20919">
    <property type="entry name" value="HOMOSERINE O-SUCCINYLTRANSFERASE"/>
    <property type="match status" value="1"/>
</dbReference>
<evidence type="ECO:0000313" key="8">
    <source>
        <dbReference type="Proteomes" id="UP000076244"/>
    </source>
</evidence>
<feature type="site" description="Important for substrate specificity" evidence="4">
    <location>
        <position position="184"/>
    </location>
</feature>
<dbReference type="PANTHER" id="PTHR20919:SF0">
    <property type="entry name" value="HOMOSERINE O-SUCCINYLTRANSFERASE"/>
    <property type="match status" value="1"/>
</dbReference>
<dbReference type="Proteomes" id="UP000076244">
    <property type="component" value="Chromosome"/>
</dbReference>
<feature type="binding site" evidence="4">
    <location>
        <position position="153"/>
    </location>
    <ligand>
        <name>substrate</name>
    </ligand>
</feature>
<evidence type="ECO:0000313" key="7">
    <source>
        <dbReference type="EMBL" id="AMV67498.1"/>
    </source>
</evidence>
<dbReference type="Gene3D" id="3.40.50.880">
    <property type="match status" value="1"/>
</dbReference>
<comment type="caution">
    <text evidence="4">Lacks conserved residue(s) required for the propagation of feature annotation.</text>
</comment>
<protein>
    <recommendedName>
        <fullName evidence="4">Homoserine O-acetyltransferase</fullName>
        <shortName evidence="4">HAT</shortName>
        <ecNumber evidence="4">2.3.1.31</ecNumber>
    </recommendedName>
    <alternativeName>
        <fullName evidence="4">Homoserine transacetylase</fullName>
        <shortName evidence="4">HTA</shortName>
    </alternativeName>
</protein>
<dbReference type="Pfam" id="PF04204">
    <property type="entry name" value="HTS"/>
    <property type="match status" value="1"/>
</dbReference>
<gene>
    <name evidence="4" type="primary">metAA</name>
    <name evidence="6" type="ORF">ADU70_1128</name>
    <name evidence="7" type="ORF">ADU72_1573</name>
</gene>
<feature type="active site" evidence="4">
    <location>
        <position position="224"/>
    </location>
</feature>
<dbReference type="SUPFAM" id="SSF52317">
    <property type="entry name" value="Class I glutamine amidotransferase-like"/>
    <property type="match status" value="1"/>
</dbReference>
<keyword evidence="4" id="KW-0486">Methionine biosynthesis</keyword>
<reference evidence="8 9" key="1">
    <citation type="journal article" date="2016" name="PLoS ONE">
        <title>The Identification of Novel Diagnostic Marker Genes for the Detection of Beer Spoiling Pediococcus damnosus Strains Using the BlAst Diagnostic Gene findEr.</title>
        <authorList>
            <person name="Behr J."/>
            <person name="Geissler A.J."/>
            <person name="Schmid J."/>
            <person name="Zehe A."/>
            <person name="Vogel R.F."/>
        </authorList>
    </citation>
    <scope>NUCLEOTIDE SEQUENCE [LARGE SCALE GENOMIC DNA]</scope>
    <source>
        <strain evidence="6 9">TMW 2.1533</strain>
        <strain evidence="7 8">TMW 2.1535</strain>
    </source>
</reference>